<dbReference type="Proteomes" id="UP001530315">
    <property type="component" value="Unassembled WGS sequence"/>
</dbReference>
<feature type="transmembrane region" description="Helical" evidence="1">
    <location>
        <begin position="254"/>
        <end position="276"/>
    </location>
</feature>
<feature type="transmembrane region" description="Helical" evidence="1">
    <location>
        <begin position="112"/>
        <end position="130"/>
    </location>
</feature>
<proteinExistence type="predicted"/>
<protein>
    <submittedName>
        <fullName evidence="2">Uncharacterized protein</fullName>
    </submittedName>
</protein>
<keyword evidence="1" id="KW-0812">Transmembrane</keyword>
<dbReference type="AlphaFoldDB" id="A0ABD3NU73"/>
<comment type="caution">
    <text evidence="2">The sequence shown here is derived from an EMBL/GenBank/DDBJ whole genome shotgun (WGS) entry which is preliminary data.</text>
</comment>
<feature type="transmembrane region" description="Helical" evidence="1">
    <location>
        <begin position="223"/>
        <end position="242"/>
    </location>
</feature>
<feature type="transmembrane region" description="Helical" evidence="1">
    <location>
        <begin position="51"/>
        <end position="69"/>
    </location>
</feature>
<name>A0ABD3NU73_9STRA</name>
<feature type="transmembrane region" description="Helical" evidence="1">
    <location>
        <begin position="12"/>
        <end position="31"/>
    </location>
</feature>
<gene>
    <name evidence="2" type="ORF">ACHAW5_005418</name>
</gene>
<feature type="transmembrane region" description="Helical" evidence="1">
    <location>
        <begin position="151"/>
        <end position="170"/>
    </location>
</feature>
<keyword evidence="1" id="KW-0472">Membrane</keyword>
<sequence length="298" mass="32698">MGIIDFSTSCPWELYLFAFCHLFAGVAMYLVDACSFLTMTPCTVAELFFGRVLGLSLLYVGVIFAALTYYNKQSIAKITRLSNFALNGAIALLVSVVFTGNASFTGGIEPSWMHKLDMLIFIVLVGVLSARVAKPDAEWAQINPINEGMGINCKTLLLLFLVTTTIKFVATTDFIDPAVLLPDGSKMTHLAVWMWKFAVVLLLEVLLALGYAVLFEDDAGHEVMVLTIMIMTVVGTLSILSVQKYMSDWMATLFGFNTIWIKLIIVILVCMAAILGGRRGGGRHFRPFSGYQEVASNA</sequence>
<evidence type="ECO:0000313" key="2">
    <source>
        <dbReference type="EMBL" id="KAL3779585.1"/>
    </source>
</evidence>
<feature type="transmembrane region" description="Helical" evidence="1">
    <location>
        <begin position="81"/>
        <end position="100"/>
    </location>
</feature>
<keyword evidence="1" id="KW-1133">Transmembrane helix</keyword>
<evidence type="ECO:0000313" key="3">
    <source>
        <dbReference type="Proteomes" id="UP001530315"/>
    </source>
</evidence>
<keyword evidence="3" id="KW-1185">Reference proteome</keyword>
<feature type="transmembrane region" description="Helical" evidence="1">
    <location>
        <begin position="190"/>
        <end position="214"/>
    </location>
</feature>
<dbReference type="EMBL" id="JALLAZ020001155">
    <property type="protein sequence ID" value="KAL3779585.1"/>
    <property type="molecule type" value="Genomic_DNA"/>
</dbReference>
<reference evidence="2 3" key="1">
    <citation type="submission" date="2024-10" db="EMBL/GenBank/DDBJ databases">
        <title>Updated reference genomes for cyclostephanoid diatoms.</title>
        <authorList>
            <person name="Roberts W.R."/>
            <person name="Alverson A.J."/>
        </authorList>
    </citation>
    <scope>NUCLEOTIDE SEQUENCE [LARGE SCALE GENOMIC DNA]</scope>
    <source>
        <strain evidence="2 3">AJA276-08</strain>
    </source>
</reference>
<organism evidence="2 3">
    <name type="scientific">Stephanodiscus triporus</name>
    <dbReference type="NCBI Taxonomy" id="2934178"/>
    <lineage>
        <taxon>Eukaryota</taxon>
        <taxon>Sar</taxon>
        <taxon>Stramenopiles</taxon>
        <taxon>Ochrophyta</taxon>
        <taxon>Bacillariophyta</taxon>
        <taxon>Coscinodiscophyceae</taxon>
        <taxon>Thalassiosirophycidae</taxon>
        <taxon>Stephanodiscales</taxon>
        <taxon>Stephanodiscaceae</taxon>
        <taxon>Stephanodiscus</taxon>
    </lineage>
</organism>
<evidence type="ECO:0000256" key="1">
    <source>
        <dbReference type="SAM" id="Phobius"/>
    </source>
</evidence>
<accession>A0ABD3NU73</accession>